<feature type="chain" id="PRO_5022161658" description="DUF4251 domain-containing protein" evidence="1">
    <location>
        <begin position="21"/>
        <end position="174"/>
    </location>
</feature>
<sequence>MVKNIKVVLLLALVFVIANAWGQNAAKSRTDKSTKKTQAFEQLKVMIRDKPIEFVAERAFPMGFKNMDLFNNPNHLRIVGDSALVHMPYFGRAYSVTPGERGGFHFEGLMRNKKVKVDERKRRIRISFEMKESNDQYQFYLEITGKENATLNISSNNRSPISYHGKVEEWKNED</sequence>
<dbReference type="Gene3D" id="2.40.128.410">
    <property type="match status" value="1"/>
</dbReference>
<evidence type="ECO:0000313" key="2">
    <source>
        <dbReference type="EMBL" id="SMO81427.1"/>
    </source>
</evidence>
<dbReference type="Proteomes" id="UP000319040">
    <property type="component" value="Unassembled WGS sequence"/>
</dbReference>
<keyword evidence="3" id="KW-1185">Reference proteome</keyword>
<dbReference type="Pfam" id="PF14059">
    <property type="entry name" value="DUF4251"/>
    <property type="match status" value="1"/>
</dbReference>
<proteinExistence type="predicted"/>
<dbReference type="InterPro" id="IPR025347">
    <property type="entry name" value="DUF4251"/>
</dbReference>
<feature type="signal peptide" evidence="1">
    <location>
        <begin position="1"/>
        <end position="20"/>
    </location>
</feature>
<gene>
    <name evidence="2" type="ORF">SAMN06265379_108119</name>
</gene>
<dbReference type="OrthoDB" id="1097715at2"/>
<dbReference type="EMBL" id="FXTB01000008">
    <property type="protein sequence ID" value="SMO81427.1"/>
    <property type="molecule type" value="Genomic_DNA"/>
</dbReference>
<accession>A0A521EBY1</accession>
<dbReference type="RefSeq" id="WP_142534165.1">
    <property type="nucleotide sequence ID" value="NZ_FXTB01000008.1"/>
</dbReference>
<name>A0A521EBY1_SACCC</name>
<evidence type="ECO:0008006" key="4">
    <source>
        <dbReference type="Google" id="ProtNLM"/>
    </source>
</evidence>
<evidence type="ECO:0000256" key="1">
    <source>
        <dbReference type="SAM" id="SignalP"/>
    </source>
</evidence>
<keyword evidence="1" id="KW-0732">Signal</keyword>
<evidence type="ECO:0000313" key="3">
    <source>
        <dbReference type="Proteomes" id="UP000319040"/>
    </source>
</evidence>
<dbReference type="AlphaFoldDB" id="A0A521EBY1"/>
<organism evidence="2 3">
    <name type="scientific">Saccharicrinis carchari</name>
    <dbReference type="NCBI Taxonomy" id="1168039"/>
    <lineage>
        <taxon>Bacteria</taxon>
        <taxon>Pseudomonadati</taxon>
        <taxon>Bacteroidota</taxon>
        <taxon>Bacteroidia</taxon>
        <taxon>Marinilabiliales</taxon>
        <taxon>Marinilabiliaceae</taxon>
        <taxon>Saccharicrinis</taxon>
    </lineage>
</organism>
<protein>
    <recommendedName>
        <fullName evidence="4">DUF4251 domain-containing protein</fullName>
    </recommendedName>
</protein>
<reference evidence="2 3" key="1">
    <citation type="submission" date="2017-05" db="EMBL/GenBank/DDBJ databases">
        <authorList>
            <person name="Varghese N."/>
            <person name="Submissions S."/>
        </authorList>
    </citation>
    <scope>NUCLEOTIDE SEQUENCE [LARGE SCALE GENOMIC DNA]</scope>
    <source>
        <strain evidence="2 3">DSM 27040</strain>
    </source>
</reference>